<organism evidence="2 3">
    <name type="scientific">Pseudahrensia aquimaris</name>
    <dbReference type="NCBI Taxonomy" id="744461"/>
    <lineage>
        <taxon>Bacteria</taxon>
        <taxon>Pseudomonadati</taxon>
        <taxon>Pseudomonadota</taxon>
        <taxon>Alphaproteobacteria</taxon>
        <taxon>Hyphomicrobiales</taxon>
        <taxon>Ahrensiaceae</taxon>
        <taxon>Pseudahrensia</taxon>
    </lineage>
</organism>
<dbReference type="EMBL" id="JBHTJV010000002">
    <property type="protein sequence ID" value="MFD0914927.1"/>
    <property type="molecule type" value="Genomic_DNA"/>
</dbReference>
<dbReference type="RefSeq" id="WP_377210781.1">
    <property type="nucleotide sequence ID" value="NZ_JBHTJV010000002.1"/>
</dbReference>
<comment type="caution">
    <text evidence="2">The sequence shown here is derived from an EMBL/GenBank/DDBJ whole genome shotgun (WGS) entry which is preliminary data.</text>
</comment>
<dbReference type="InterPro" id="IPR037523">
    <property type="entry name" value="VOC_core"/>
</dbReference>
<dbReference type="PROSITE" id="PS51819">
    <property type="entry name" value="VOC"/>
    <property type="match status" value="1"/>
</dbReference>
<evidence type="ECO:0000313" key="3">
    <source>
        <dbReference type="Proteomes" id="UP001597101"/>
    </source>
</evidence>
<accession>A0ABW3F8Y9</accession>
<evidence type="ECO:0000313" key="2">
    <source>
        <dbReference type="EMBL" id="MFD0914927.1"/>
    </source>
</evidence>
<sequence>MTAARLEHINITVNDSRATAAALCDLFDWKIRWEGSAMNGIGYTCHVGTDDDYLAVYSPGNGVKRQQERDYETGAAMNHVGLIVDDLDAMEGRVKAAGYSTRLHADYEPGRRFYFDGPDGIEFELVSYE</sequence>
<protein>
    <submittedName>
        <fullName evidence="2">VOC family protein</fullName>
    </submittedName>
</protein>
<evidence type="ECO:0000259" key="1">
    <source>
        <dbReference type="PROSITE" id="PS51819"/>
    </source>
</evidence>
<feature type="domain" description="VOC" evidence="1">
    <location>
        <begin position="5"/>
        <end position="128"/>
    </location>
</feature>
<keyword evidence="3" id="KW-1185">Reference proteome</keyword>
<dbReference type="CDD" id="cd06587">
    <property type="entry name" value="VOC"/>
    <property type="match status" value="1"/>
</dbReference>
<reference evidence="3" key="1">
    <citation type="journal article" date="2019" name="Int. J. Syst. Evol. Microbiol.">
        <title>The Global Catalogue of Microorganisms (GCM) 10K type strain sequencing project: providing services to taxonomists for standard genome sequencing and annotation.</title>
        <authorList>
            <consortium name="The Broad Institute Genomics Platform"/>
            <consortium name="The Broad Institute Genome Sequencing Center for Infectious Disease"/>
            <person name="Wu L."/>
            <person name="Ma J."/>
        </authorList>
    </citation>
    <scope>NUCLEOTIDE SEQUENCE [LARGE SCALE GENOMIC DNA]</scope>
    <source>
        <strain evidence="3">CCUG 60023</strain>
    </source>
</reference>
<dbReference type="Proteomes" id="UP001597101">
    <property type="component" value="Unassembled WGS sequence"/>
</dbReference>
<dbReference type="Gene3D" id="3.10.180.10">
    <property type="entry name" value="2,3-Dihydroxybiphenyl 1,2-Dioxygenase, domain 1"/>
    <property type="match status" value="1"/>
</dbReference>
<dbReference type="Pfam" id="PF00903">
    <property type="entry name" value="Glyoxalase"/>
    <property type="match status" value="1"/>
</dbReference>
<dbReference type="InterPro" id="IPR029068">
    <property type="entry name" value="Glyas_Bleomycin-R_OHBP_Dase"/>
</dbReference>
<proteinExistence type="predicted"/>
<name>A0ABW3F8Y9_9HYPH</name>
<dbReference type="InterPro" id="IPR004360">
    <property type="entry name" value="Glyas_Fos-R_dOase_dom"/>
</dbReference>
<dbReference type="SUPFAM" id="SSF54593">
    <property type="entry name" value="Glyoxalase/Bleomycin resistance protein/Dihydroxybiphenyl dioxygenase"/>
    <property type="match status" value="1"/>
</dbReference>
<gene>
    <name evidence="2" type="ORF">ACFQ14_00740</name>
</gene>